<feature type="compositionally biased region" description="Basic and acidic residues" evidence="1">
    <location>
        <begin position="392"/>
        <end position="409"/>
    </location>
</feature>
<evidence type="ECO:0000313" key="2">
    <source>
        <dbReference type="EMBL" id="EEN62709.1"/>
    </source>
</evidence>
<feature type="compositionally biased region" description="Polar residues" evidence="1">
    <location>
        <begin position="349"/>
        <end position="359"/>
    </location>
</feature>
<proteinExistence type="predicted"/>
<feature type="compositionally biased region" description="Polar residues" evidence="1">
    <location>
        <begin position="306"/>
        <end position="326"/>
    </location>
</feature>
<feature type="compositionally biased region" description="Polar residues" evidence="1">
    <location>
        <begin position="286"/>
        <end position="295"/>
    </location>
</feature>
<accession>C3YAG1</accession>
<name>C3YAG1_BRAFL</name>
<reference evidence="2" key="1">
    <citation type="journal article" date="2008" name="Nature">
        <title>The amphioxus genome and the evolution of the chordate karyotype.</title>
        <authorList>
            <consortium name="US DOE Joint Genome Institute (JGI-PGF)"/>
            <person name="Putnam N.H."/>
            <person name="Butts T."/>
            <person name="Ferrier D.E.K."/>
            <person name="Furlong R.F."/>
            <person name="Hellsten U."/>
            <person name="Kawashima T."/>
            <person name="Robinson-Rechavi M."/>
            <person name="Shoguchi E."/>
            <person name="Terry A."/>
            <person name="Yu J.-K."/>
            <person name="Benito-Gutierrez E.L."/>
            <person name="Dubchak I."/>
            <person name="Garcia-Fernandez J."/>
            <person name="Gibson-Brown J.J."/>
            <person name="Grigoriev I.V."/>
            <person name="Horton A.C."/>
            <person name="de Jong P.J."/>
            <person name="Jurka J."/>
            <person name="Kapitonov V.V."/>
            <person name="Kohara Y."/>
            <person name="Kuroki Y."/>
            <person name="Lindquist E."/>
            <person name="Lucas S."/>
            <person name="Osoegawa K."/>
            <person name="Pennacchio L.A."/>
            <person name="Salamov A.A."/>
            <person name="Satou Y."/>
            <person name="Sauka-Spengler T."/>
            <person name="Schmutz J."/>
            <person name="Shin-I T."/>
            <person name="Toyoda A."/>
            <person name="Bronner-Fraser M."/>
            <person name="Fujiyama A."/>
            <person name="Holland L.Z."/>
            <person name="Holland P.W.H."/>
            <person name="Satoh N."/>
            <person name="Rokhsar D.S."/>
        </authorList>
    </citation>
    <scope>NUCLEOTIDE SEQUENCE [LARGE SCALE GENOMIC DNA]</scope>
    <source>
        <strain evidence="2">S238N-H82</strain>
        <tissue evidence="2">Testes</tissue>
    </source>
</reference>
<feature type="compositionally biased region" description="Basic and acidic residues" evidence="1">
    <location>
        <begin position="296"/>
        <end position="305"/>
    </location>
</feature>
<dbReference type="AlphaFoldDB" id="C3YAG1"/>
<feature type="compositionally biased region" description="Basic and acidic residues" evidence="1">
    <location>
        <begin position="180"/>
        <end position="192"/>
    </location>
</feature>
<feature type="region of interest" description="Disordered" evidence="1">
    <location>
        <begin position="24"/>
        <end position="618"/>
    </location>
</feature>
<feature type="compositionally biased region" description="Polar residues" evidence="1">
    <location>
        <begin position="410"/>
        <end position="431"/>
    </location>
</feature>
<dbReference type="InParanoid" id="C3YAG1"/>
<dbReference type="EMBL" id="GG666494">
    <property type="protein sequence ID" value="EEN62709.1"/>
    <property type="molecule type" value="Genomic_DNA"/>
</dbReference>
<feature type="compositionally biased region" description="Low complexity" evidence="1">
    <location>
        <begin position="123"/>
        <end position="146"/>
    </location>
</feature>
<feature type="compositionally biased region" description="Low complexity" evidence="1">
    <location>
        <begin position="585"/>
        <end position="598"/>
    </location>
</feature>
<evidence type="ECO:0000256" key="1">
    <source>
        <dbReference type="SAM" id="MobiDB-lite"/>
    </source>
</evidence>
<sequence>MAEVGSLQVDHSYKRVVESWFPDLFRNEQSKSKTSDAGGRKSDVGKNRSEFESASLDKSTLKPQKKKKQTVPMATKIGSLVEGKILPKLKKRPQQQNQLKGNPGNRMATADPDESEDQDSKLKSLSQQKQLINPQQQQGGQKMSRSQARRLKRRQKKAMEQQAAGTQEWSPSKLSQGKGEGSKQNKDKDKKNNGPKQSPSHAVVNIKVDTPSQKQKAGNKEKESISPTNSWGMKDSTGKKASTPSTQVGQMEPQTPGKTVNGGDMSSPVSKKKKIKKQQQSQEQSVTESPKSSKQTPEKQLDSDLKLSSPNAEAKSNQATTPSPVSKNKRKIVQATPEHPLSDLPVSPKQDSAASNKTTDALLKGDLKQVEVTQDESCTISKKRRRRRRSKSKEPPSKDLAESKEDTADSKNPMNVIQVNLFISPTGNGEQVGNLEGEVSTPGDGKKKRKQRKTKKVVTPEEQKPHEPVEPSPKKPKLQHQPDLSGGAAKQALDKQKSSVSAVSLTGQETSPTKKAKKKRKNSLVLEQGSGKKTVEEDIVSSTEVTPAKKQRLSVEENEADTGAQPTGALKRRRRARGKRKRTTSEQSQSSETGASTTVKSGSEEGATVSSAKLEIIL</sequence>
<feature type="compositionally biased region" description="Polar residues" evidence="1">
    <location>
        <begin position="498"/>
        <end position="513"/>
    </location>
</feature>
<feature type="compositionally biased region" description="Polar residues" evidence="1">
    <location>
        <begin position="371"/>
        <end position="380"/>
    </location>
</feature>
<feature type="compositionally biased region" description="Basic residues" evidence="1">
    <location>
        <begin position="446"/>
        <end position="456"/>
    </location>
</feature>
<feature type="compositionally biased region" description="Basic residues" evidence="1">
    <location>
        <begin position="570"/>
        <end position="582"/>
    </location>
</feature>
<feature type="compositionally biased region" description="Polar residues" evidence="1">
    <location>
        <begin position="163"/>
        <end position="175"/>
    </location>
</feature>
<gene>
    <name evidence="2" type="ORF">BRAFLDRAFT_120071</name>
</gene>
<feature type="compositionally biased region" description="Basic residues" evidence="1">
    <location>
        <begin position="381"/>
        <end position="391"/>
    </location>
</feature>
<feature type="compositionally biased region" description="Basic and acidic residues" evidence="1">
    <location>
        <begin position="25"/>
        <end position="51"/>
    </location>
</feature>
<feature type="compositionally biased region" description="Basic and acidic residues" evidence="1">
    <location>
        <begin position="458"/>
        <end position="473"/>
    </location>
</feature>
<organism>
    <name type="scientific">Branchiostoma floridae</name>
    <name type="common">Florida lancelet</name>
    <name type="synonym">Amphioxus</name>
    <dbReference type="NCBI Taxonomy" id="7739"/>
    <lineage>
        <taxon>Eukaryota</taxon>
        <taxon>Metazoa</taxon>
        <taxon>Chordata</taxon>
        <taxon>Cephalochordata</taxon>
        <taxon>Leptocardii</taxon>
        <taxon>Amphioxiformes</taxon>
        <taxon>Branchiostomatidae</taxon>
        <taxon>Branchiostoma</taxon>
    </lineage>
</organism>
<feature type="compositionally biased region" description="Polar residues" evidence="1">
    <location>
        <begin position="239"/>
        <end position="258"/>
    </location>
</feature>
<protein>
    <submittedName>
        <fullName evidence="2">Uncharacterized protein</fullName>
    </submittedName>
</protein>
<feature type="compositionally biased region" description="Basic residues" evidence="1">
    <location>
        <begin position="147"/>
        <end position="156"/>
    </location>
</feature>